<dbReference type="EMBL" id="AP028219">
    <property type="protein sequence ID" value="BEI94778.1"/>
    <property type="molecule type" value="Genomic_DNA"/>
</dbReference>
<dbReference type="GeneID" id="85498648"/>
<feature type="transmembrane region" description="Helical" evidence="1">
    <location>
        <begin position="191"/>
        <end position="208"/>
    </location>
</feature>
<sequence>MSYDPRRVKDIECAIDSTPSTSAPSVLGSPLRLHSPLPVYWTPPPSLETTTLDTVGDVAGFIARVAFHLLTFTGGLYLASTVFTSLAPLLEESWIWTPPVFVACALAMMMAPFWGLLVLHFLPSKPNWDGHTRKCLASIGVGLGLAGIRVLIVLGTLVHATLPCHEVTLACAADSALAVTQSLRTAPTNKVATSIAVSLVPLACAWWYTSRKKTIGYYVFMALKAAGVGLALVNVWLVVAVGSENDAMRNELGKCRNRTEGQVPVSL</sequence>
<protein>
    <submittedName>
        <fullName evidence="2">Uncharacterized protein</fullName>
    </submittedName>
</protein>
<feature type="transmembrane region" description="Helical" evidence="1">
    <location>
        <begin position="215"/>
        <end position="239"/>
    </location>
</feature>
<dbReference type="KEGG" id="ccac:CcaHIS019_0703590"/>
<feature type="transmembrane region" description="Helical" evidence="1">
    <location>
        <begin position="100"/>
        <end position="123"/>
    </location>
</feature>
<keyword evidence="3" id="KW-1185">Reference proteome</keyword>
<feature type="transmembrane region" description="Helical" evidence="1">
    <location>
        <begin position="61"/>
        <end position="80"/>
    </location>
</feature>
<dbReference type="Proteomes" id="UP001233271">
    <property type="component" value="Chromosome 7b"/>
</dbReference>
<reference evidence="2" key="1">
    <citation type="journal article" date="2023" name="BMC Genomics">
        <title>Chromosome-level genome assemblies of Cutaneotrichosporon spp. (Trichosporonales, Basidiomycota) reveal imbalanced evolution between nucleotide sequences and chromosome synteny.</title>
        <authorList>
            <person name="Kobayashi Y."/>
            <person name="Kayamori A."/>
            <person name="Aoki K."/>
            <person name="Shiwa Y."/>
            <person name="Matsutani M."/>
            <person name="Fujita N."/>
            <person name="Sugita T."/>
            <person name="Iwasaki W."/>
            <person name="Tanaka N."/>
            <person name="Takashima M."/>
        </authorList>
    </citation>
    <scope>NUCLEOTIDE SEQUENCE</scope>
    <source>
        <strain evidence="2">HIS019</strain>
    </source>
</reference>
<organism evidence="2 3">
    <name type="scientific">Cutaneotrichosporon cavernicola</name>
    <dbReference type="NCBI Taxonomy" id="279322"/>
    <lineage>
        <taxon>Eukaryota</taxon>
        <taxon>Fungi</taxon>
        <taxon>Dikarya</taxon>
        <taxon>Basidiomycota</taxon>
        <taxon>Agaricomycotina</taxon>
        <taxon>Tremellomycetes</taxon>
        <taxon>Trichosporonales</taxon>
        <taxon>Trichosporonaceae</taxon>
        <taxon>Cutaneotrichosporon</taxon>
    </lineage>
</organism>
<keyword evidence="1" id="KW-0812">Transmembrane</keyword>
<evidence type="ECO:0000313" key="3">
    <source>
        <dbReference type="Proteomes" id="UP001233271"/>
    </source>
</evidence>
<feature type="transmembrane region" description="Helical" evidence="1">
    <location>
        <begin position="135"/>
        <end position="158"/>
    </location>
</feature>
<evidence type="ECO:0000256" key="1">
    <source>
        <dbReference type="SAM" id="Phobius"/>
    </source>
</evidence>
<name>A0AA48LA44_9TREE</name>
<gene>
    <name evidence="2" type="ORF">CcaverHIS019_0703590</name>
</gene>
<dbReference type="AlphaFoldDB" id="A0AA48LA44"/>
<keyword evidence="1" id="KW-0472">Membrane</keyword>
<proteinExistence type="predicted"/>
<accession>A0AA48LA44</accession>
<evidence type="ECO:0000313" key="2">
    <source>
        <dbReference type="EMBL" id="BEI94778.1"/>
    </source>
</evidence>
<dbReference type="RefSeq" id="XP_060460043.1">
    <property type="nucleotide sequence ID" value="XM_060603783.1"/>
</dbReference>
<keyword evidence="1" id="KW-1133">Transmembrane helix</keyword>